<comment type="caution">
    <text evidence="2">The sequence shown here is derived from an EMBL/GenBank/DDBJ whole genome shotgun (WGS) entry which is preliminary data.</text>
</comment>
<dbReference type="AlphaFoldDB" id="A0A9D6QTN8"/>
<gene>
    <name evidence="2" type="ORF">HY220_00015</name>
</gene>
<evidence type="ECO:0008006" key="4">
    <source>
        <dbReference type="Google" id="ProtNLM"/>
    </source>
</evidence>
<feature type="transmembrane region" description="Helical" evidence="1">
    <location>
        <begin position="6"/>
        <end position="23"/>
    </location>
</feature>
<dbReference type="Gene3D" id="3.30.70.60">
    <property type="match status" value="1"/>
</dbReference>
<evidence type="ECO:0000256" key="1">
    <source>
        <dbReference type="SAM" id="Phobius"/>
    </source>
</evidence>
<keyword evidence="1" id="KW-0472">Membrane</keyword>
<evidence type="ECO:0000313" key="2">
    <source>
        <dbReference type="EMBL" id="MBI3627128.1"/>
    </source>
</evidence>
<accession>A0A9D6QTN8</accession>
<dbReference type="InterPro" id="IPR014717">
    <property type="entry name" value="Transl_elong_EF1B/ribsomal_bS6"/>
</dbReference>
<evidence type="ECO:0000313" key="3">
    <source>
        <dbReference type="Proteomes" id="UP000808388"/>
    </source>
</evidence>
<sequence length="189" mass="20944">MSKTQFSIILFLIAFAIFYFFTFGQWNDLQVFRADNIAASKAIDELKQLEARRRQLTDAYNSLPQADLAKVGAIIPTGTDQESLIVDLETLSRRDGMTLKKIDFAIPTQSQSAAPAPSGEAPPSIPNGLNVLPITLEISGRYGDLRRFLQDLELNERLIDVTQNTFSASVGNAASDIYAYTIQAKAYFQ</sequence>
<dbReference type="Proteomes" id="UP000808388">
    <property type="component" value="Unassembled WGS sequence"/>
</dbReference>
<reference evidence="2" key="1">
    <citation type="submission" date="2020-07" db="EMBL/GenBank/DDBJ databases">
        <title>Huge and variable diversity of episymbiotic CPR bacteria and DPANN archaea in groundwater ecosystems.</title>
        <authorList>
            <person name="He C.Y."/>
            <person name="Keren R."/>
            <person name="Whittaker M."/>
            <person name="Farag I.F."/>
            <person name="Doudna J."/>
            <person name="Cate J.H.D."/>
            <person name="Banfield J.F."/>
        </authorList>
    </citation>
    <scope>NUCLEOTIDE SEQUENCE</scope>
    <source>
        <strain evidence="2">NC_groundwater_972_Pr1_S-0.2um_49_27</strain>
    </source>
</reference>
<name>A0A9D6QTN8_9BACT</name>
<protein>
    <recommendedName>
        <fullName evidence="4">Pilus assembly protein PilO</fullName>
    </recommendedName>
</protein>
<organism evidence="2 3">
    <name type="scientific">Candidatus Sungiibacteriota bacterium</name>
    <dbReference type="NCBI Taxonomy" id="2750080"/>
    <lineage>
        <taxon>Bacteria</taxon>
        <taxon>Candidatus Sungiibacteriota</taxon>
    </lineage>
</organism>
<dbReference type="EMBL" id="JACQCQ010000001">
    <property type="protein sequence ID" value="MBI3627128.1"/>
    <property type="molecule type" value="Genomic_DNA"/>
</dbReference>
<keyword evidence="1" id="KW-1133">Transmembrane helix</keyword>
<keyword evidence="1" id="KW-0812">Transmembrane</keyword>
<proteinExistence type="predicted"/>